<sequence>MEKFNAKLNIVLNEKNENNVYLTKLKYDELIEHIINIKNSSQKLKPNDYKLLKKYDVIKISEINKLIVPVTAGNEIKYYVHNVQLYDIIHEVNFSIGHGGRNRMEHEINKKYKNITRDVIMLYLNNCESCKKKGSIILCYIDDY</sequence>
<gene>
    <name evidence="1" type="primary">KRBA2_12</name>
    <name evidence="1" type="ORF">g.73241</name>
</gene>
<protein>
    <submittedName>
        <fullName evidence="1">KRAB-A domain-containing protein 2</fullName>
    </submittedName>
</protein>
<name>A0A2S2PX10_9HEMI</name>
<dbReference type="AlphaFoldDB" id="A0A2S2PX10"/>
<reference evidence="1" key="1">
    <citation type="submission" date="2018-04" db="EMBL/GenBank/DDBJ databases">
        <title>Transcriptome assembly of Sipha flava.</title>
        <authorList>
            <person name="Scully E.D."/>
            <person name="Geib S.M."/>
            <person name="Palmer N.A."/>
            <person name="Koch K."/>
            <person name="Bradshaw J."/>
            <person name="Heng-Moss T."/>
            <person name="Sarath G."/>
        </authorList>
    </citation>
    <scope>NUCLEOTIDE SEQUENCE</scope>
</reference>
<organism evidence="1">
    <name type="scientific">Sipha flava</name>
    <name type="common">yellow sugarcane aphid</name>
    <dbReference type="NCBI Taxonomy" id="143950"/>
    <lineage>
        <taxon>Eukaryota</taxon>
        <taxon>Metazoa</taxon>
        <taxon>Ecdysozoa</taxon>
        <taxon>Arthropoda</taxon>
        <taxon>Hexapoda</taxon>
        <taxon>Insecta</taxon>
        <taxon>Pterygota</taxon>
        <taxon>Neoptera</taxon>
        <taxon>Paraneoptera</taxon>
        <taxon>Hemiptera</taxon>
        <taxon>Sternorrhyncha</taxon>
        <taxon>Aphidomorpha</taxon>
        <taxon>Aphidoidea</taxon>
        <taxon>Aphididae</taxon>
        <taxon>Sipha</taxon>
    </lineage>
</organism>
<evidence type="ECO:0000313" key="1">
    <source>
        <dbReference type="EMBL" id="MBY69969.1"/>
    </source>
</evidence>
<accession>A0A2S2PX10</accession>
<dbReference type="OrthoDB" id="10038074at2759"/>
<dbReference type="EMBL" id="GGMS01000766">
    <property type="protein sequence ID" value="MBY69969.1"/>
    <property type="molecule type" value="Transcribed_RNA"/>
</dbReference>
<proteinExistence type="predicted"/>